<keyword evidence="1" id="KW-0614">Plasmid</keyword>
<sequence>MGDTTQLVKEYQEKRSKLEKFMKNPQHDASLLSNSNEFRDKNVEFFASGGTRTSKFDKLENHPFLGYPYKRGVKRVIQEAQDNHSHYEPHVEAGGGEDLYGICIDIDEFSKTATIVPITNNFEGYLVAKDSTVKVKDKLVFNKDGALEKVTGAPNKATINATALTDAKQISNEVYLVKVAVFGNKAMSRN</sequence>
<evidence type="ECO:0007829" key="4">
    <source>
        <dbReference type="PDB" id="8QO0"/>
    </source>
</evidence>
<geneLocation type="plasmid" evidence="2 3">
    <name>ZS7_cp32-1</name>
</geneLocation>
<gene>
    <name evidence="2" type="ordered locus">BbuZS7_P05</name>
    <name evidence="1" type="ordered locus">BbuZS7_X05</name>
</gene>
<proteinExistence type="evidence at protein level"/>
<dbReference type="PDB" id="8QO1">
    <property type="method" value="EM"/>
    <property type="resolution" value="9.76 A"/>
    <property type="chains" value="Ck/Cl/Cm/Cn/Co/Cp/Cq/Cr/Cs/Ct/Cu/Cv/Cw/Cx/Cy/Cz/DA/DB/DC/DD/DE/DF/DG/DH/DI/DJ/HZ/Ha/Hb/Hc=1-190"/>
</dbReference>
<dbReference type="GeneID" id="56568652"/>
<protein>
    <recommendedName>
        <fullName evidence="6">DUF228 domain-containing protein</fullName>
    </recommendedName>
</protein>
<dbReference type="RefSeq" id="WP_002658419.1">
    <property type="nucleotide sequence ID" value="NC_011731.1"/>
</dbReference>
<reference evidence="4 5" key="2">
    <citation type="journal article" date="2023" name="J. Mol. Biol.">
        <title>Structure of the Borrelia Bacteriophage phiBB1 Procapsid.</title>
        <authorList>
            <person name="Rumnieks J."/>
            <person name="Fuzik T."/>
            <person name="Tars K."/>
        </authorList>
    </citation>
    <scope>STRUCTURE BY ELECTRON MICROSCOPY (9.76 ANGSTROMS)</scope>
</reference>
<dbReference type="EMDB" id="EMD-18519"/>
<name>A0A0H3BZR0_BORBZ</name>
<dbReference type="Proteomes" id="UP000006901">
    <property type="component" value="Plasmid ZS7_cp32-1"/>
</dbReference>
<evidence type="ECO:0008006" key="6">
    <source>
        <dbReference type="Google" id="ProtNLM"/>
    </source>
</evidence>
<dbReference type="KEGG" id="bbz:BbuZS7_P05"/>
<reference evidence="1 3" key="1">
    <citation type="journal article" date="2011" name="J. Bacteriol.">
        <title>Whole-genome sequences of thirteen isolates of Borrelia burgdorferi.</title>
        <authorList>
            <person name="Schutzer S.E."/>
            <person name="Fraser-Liggett C.M."/>
            <person name="Casjens S.R."/>
            <person name="Qiu W.G."/>
            <person name="Dunn J.J."/>
            <person name="Mongodin E.F."/>
            <person name="Luft B.J."/>
        </authorList>
    </citation>
    <scope>NUCLEOTIDE SEQUENCE [LARGE SCALE GENOMIC DNA]</scope>
    <source>
        <strain evidence="1 3">ZS7</strain>
        <plasmid evidence="2 3">ZS7_cp32-1</plasmid>
        <plasmid evidence="1 3">ZS7_cp32-12</plasmid>
    </source>
</reference>
<dbReference type="Proteomes" id="UP000006901">
    <property type="component" value="Plasmid ZS7_cp32-12"/>
</dbReference>
<dbReference type="Pfam" id="PF02989">
    <property type="entry name" value="DUF228"/>
    <property type="match status" value="1"/>
</dbReference>
<dbReference type="PDB" id="8QO0">
    <property type="method" value="EM"/>
    <property type="resolution" value="10.62 A"/>
    <property type="chains" value="Ck/Cl/Cm/Cn/Co/Cp/Cq/Cr/Cs/Ct/Cu/Cv/Cw/Cx/Cy/Cz/DA/DB/DC/DD/DE/DF/DG/DH/DI/DJ/HZ/Ha/Hb/Hc=1-190"/>
</dbReference>
<dbReference type="HOGENOM" id="CLU_086911_1_0_12"/>
<evidence type="ECO:0000313" key="1">
    <source>
        <dbReference type="EMBL" id="ACK74267.1"/>
    </source>
</evidence>
<dbReference type="AlphaFoldDB" id="A0A0H3BZR0"/>
<keyword evidence="4 5" id="KW-0002">3D-structure</keyword>
<dbReference type="EMDB" id="EMD-18518"/>
<evidence type="ECO:0000313" key="2">
    <source>
        <dbReference type="EMBL" id="ACK75234.1"/>
    </source>
</evidence>
<organism evidence="1 3">
    <name type="scientific">Borreliella burgdorferi (strain ZS7)</name>
    <name type="common">Borrelia burgdorferi</name>
    <dbReference type="NCBI Taxonomy" id="445985"/>
    <lineage>
        <taxon>Bacteria</taxon>
        <taxon>Pseudomonadati</taxon>
        <taxon>Spirochaetota</taxon>
        <taxon>Spirochaetia</taxon>
        <taxon>Spirochaetales</taxon>
        <taxon>Borreliaceae</taxon>
        <taxon>Borreliella</taxon>
    </lineage>
</organism>
<accession>A0A0H3BZR0</accession>
<dbReference type="InterPro" id="IPR004239">
    <property type="entry name" value="DUF228"/>
</dbReference>
<evidence type="ECO:0000313" key="3">
    <source>
        <dbReference type="Proteomes" id="UP000006901"/>
    </source>
</evidence>
<evidence type="ECO:0007829" key="5">
    <source>
        <dbReference type="PDB" id="8QO1"/>
    </source>
</evidence>
<dbReference type="EMBL" id="CP001206">
    <property type="protein sequence ID" value="ACK75234.1"/>
    <property type="molecule type" value="Genomic_DNA"/>
</dbReference>
<geneLocation type="plasmid" evidence="1 3">
    <name>ZS7_cp32-12</name>
</geneLocation>
<dbReference type="EMBL" id="CP001200">
    <property type="protein sequence ID" value="ACK74267.1"/>
    <property type="molecule type" value="Genomic_DNA"/>
</dbReference>
<dbReference type="KEGG" id="bbz:BbuZS7_X05"/>